<accession>A0A414ZR25</accession>
<protein>
    <submittedName>
        <fullName evidence="1">DUF3848 domain-containing protein</fullName>
    </submittedName>
</protein>
<dbReference type="EMBL" id="QRKN01000001">
    <property type="protein sequence ID" value="RHI25668.1"/>
    <property type="molecule type" value="Genomic_DNA"/>
</dbReference>
<comment type="caution">
    <text evidence="1">The sequence shown here is derived from an EMBL/GenBank/DDBJ whole genome shotgun (WGS) entry which is preliminary data.</text>
</comment>
<gene>
    <name evidence="1" type="ORF">DW172_03015</name>
</gene>
<reference evidence="1 2" key="1">
    <citation type="submission" date="2018-08" db="EMBL/GenBank/DDBJ databases">
        <title>A genome reference for cultivated species of the human gut microbiota.</title>
        <authorList>
            <person name="Zou Y."/>
            <person name="Xue W."/>
            <person name="Luo G."/>
        </authorList>
    </citation>
    <scope>NUCLEOTIDE SEQUENCE [LARGE SCALE GENOMIC DNA]</scope>
    <source>
        <strain evidence="1 2">AM16-11</strain>
    </source>
</reference>
<proteinExistence type="predicted"/>
<evidence type="ECO:0000313" key="2">
    <source>
        <dbReference type="Proteomes" id="UP000285865"/>
    </source>
</evidence>
<dbReference type="RefSeq" id="WP_118257144.1">
    <property type="nucleotide sequence ID" value="NZ_QRKN01000001.1"/>
</dbReference>
<name>A0A414ZR25_9FIRM</name>
<sequence length="105" mass="12549">MDKLTQRLNEEMNSWIGDLVTNSDLSSEKLLKQYSYEYCIKEEIINYFSENIISDNFEEFLLDKEDTLSYLYVEYMKDDTANIHNEIEGFVSNLYYRLKAISKMP</sequence>
<organism evidence="1 2">
    <name type="scientific">Agathobacter rectalis</name>
    <dbReference type="NCBI Taxonomy" id="39491"/>
    <lineage>
        <taxon>Bacteria</taxon>
        <taxon>Bacillati</taxon>
        <taxon>Bacillota</taxon>
        <taxon>Clostridia</taxon>
        <taxon>Lachnospirales</taxon>
        <taxon>Lachnospiraceae</taxon>
        <taxon>Agathobacter</taxon>
    </lineage>
</organism>
<evidence type="ECO:0000313" key="1">
    <source>
        <dbReference type="EMBL" id="RHI25668.1"/>
    </source>
</evidence>
<dbReference type="Proteomes" id="UP000285865">
    <property type="component" value="Unassembled WGS sequence"/>
</dbReference>
<dbReference type="AlphaFoldDB" id="A0A414ZR25"/>